<dbReference type="PANTHER" id="PTHR10556">
    <property type="entry name" value="3-OXO-5-ALPHA-STEROID 4-DEHYDROGENASE"/>
    <property type="match status" value="1"/>
</dbReference>
<evidence type="ECO:0000256" key="2">
    <source>
        <dbReference type="ARBA" id="ARBA00007742"/>
    </source>
</evidence>
<evidence type="ECO:0000256" key="6">
    <source>
        <dbReference type="SAM" id="Phobius"/>
    </source>
</evidence>
<evidence type="ECO:0000313" key="9">
    <source>
        <dbReference type="Proteomes" id="UP001153069"/>
    </source>
</evidence>
<sequence length="281" mass="32129">MVLFESIFASLEAEETFHHQLVMGVFYICPVIFFVLHYVIAAPWGKTFQTLLGPTIPAPIGWCLFEIPNLLWAGLCCYDAFSRDKLTTANCSLLALFVGHYINRALIYPLQLNAHSKPLPIEVVLIAHFFTQINGYIQSRAILQFQTYPDNYLQHPQFWTGVVLFLLGVAINWQSDHILRNLRKPPPTPTTSTATTATQQTKSHYVIPHGGFFRYVSAPHYMGEILEWTGFAIATQSLAAWSFVLFTLINLVPRGVAHHQWYLQNFKDYPLERKAVIPFVW</sequence>
<dbReference type="Pfam" id="PF02544">
    <property type="entry name" value="Steroid_dh"/>
    <property type="match status" value="1"/>
</dbReference>
<reference evidence="8" key="1">
    <citation type="submission" date="2020-06" db="EMBL/GenBank/DDBJ databases">
        <authorList>
            <consortium name="Plant Systems Biology data submission"/>
        </authorList>
    </citation>
    <scope>NUCLEOTIDE SEQUENCE</scope>
    <source>
        <strain evidence="8">D6</strain>
    </source>
</reference>
<organism evidence="8 9">
    <name type="scientific">Seminavis robusta</name>
    <dbReference type="NCBI Taxonomy" id="568900"/>
    <lineage>
        <taxon>Eukaryota</taxon>
        <taxon>Sar</taxon>
        <taxon>Stramenopiles</taxon>
        <taxon>Ochrophyta</taxon>
        <taxon>Bacillariophyta</taxon>
        <taxon>Bacillariophyceae</taxon>
        <taxon>Bacillariophycidae</taxon>
        <taxon>Naviculales</taxon>
        <taxon>Naviculaceae</taxon>
        <taxon>Seminavis</taxon>
    </lineage>
</organism>
<dbReference type="GO" id="GO:0003865">
    <property type="term" value="F:3-oxo-5-alpha-steroid 4-dehydrogenase activity"/>
    <property type="evidence" value="ECO:0007669"/>
    <property type="project" value="InterPro"/>
</dbReference>
<dbReference type="PANTHER" id="PTHR10556:SF35">
    <property type="entry name" value="3-OXO-5-ALPHA-STEROID 4-DEHYDROGENASE FAMILY PROTEIN"/>
    <property type="match status" value="1"/>
</dbReference>
<feature type="transmembrane region" description="Helical" evidence="6">
    <location>
        <begin position="158"/>
        <end position="175"/>
    </location>
</feature>
<feature type="transmembrane region" description="Helical" evidence="6">
    <location>
        <begin position="228"/>
        <end position="252"/>
    </location>
</feature>
<gene>
    <name evidence="8" type="ORF">SEMRO_122_G059260.1</name>
</gene>
<comment type="subcellular location">
    <subcellularLocation>
        <location evidence="1">Membrane</location>
        <topology evidence="1">Multi-pass membrane protein</topology>
    </subcellularLocation>
</comment>
<dbReference type="AlphaFoldDB" id="A0A9N8DES5"/>
<dbReference type="PROSITE" id="PS50244">
    <property type="entry name" value="S5A_REDUCTASE"/>
    <property type="match status" value="1"/>
</dbReference>
<evidence type="ECO:0000256" key="1">
    <source>
        <dbReference type="ARBA" id="ARBA00004141"/>
    </source>
</evidence>
<dbReference type="EMBL" id="CAICTM010000121">
    <property type="protein sequence ID" value="CAB9501932.1"/>
    <property type="molecule type" value="Genomic_DNA"/>
</dbReference>
<feature type="transmembrane region" description="Helical" evidence="6">
    <location>
        <begin position="119"/>
        <end position="137"/>
    </location>
</feature>
<dbReference type="FunFam" id="1.20.120.1630:FF:000014">
    <property type="entry name" value="Steroid 5-alpha reductase, putative"/>
    <property type="match status" value="1"/>
</dbReference>
<comment type="caution">
    <text evidence="8">The sequence shown here is derived from an EMBL/GenBank/DDBJ whole genome shotgun (WGS) entry which is preliminary data.</text>
</comment>
<comment type="similarity">
    <text evidence="2">Belongs to the steroid 5-alpha reductase family.</text>
</comment>
<dbReference type="PIRSF" id="PIRSF015596">
    <property type="entry name" value="5_alpha-SR2"/>
    <property type="match status" value="1"/>
</dbReference>
<dbReference type="Gene3D" id="1.20.120.1630">
    <property type="match status" value="1"/>
</dbReference>
<protein>
    <submittedName>
        <fullName evidence="8">Oxo-5-alpha-steroid 4-dehydrogenase 1</fullName>
    </submittedName>
</protein>
<proteinExistence type="inferred from homology"/>
<dbReference type="InterPro" id="IPR001104">
    <property type="entry name" value="3-oxo-5_a-steroid_4-DH_C"/>
</dbReference>
<evidence type="ECO:0000256" key="4">
    <source>
        <dbReference type="ARBA" id="ARBA00022989"/>
    </source>
</evidence>
<keyword evidence="4 6" id="KW-1133">Transmembrane helix</keyword>
<feature type="transmembrane region" description="Helical" evidence="6">
    <location>
        <begin position="59"/>
        <end position="81"/>
    </location>
</feature>
<evidence type="ECO:0000313" key="8">
    <source>
        <dbReference type="EMBL" id="CAB9501932.1"/>
    </source>
</evidence>
<keyword evidence="9" id="KW-1185">Reference proteome</keyword>
<dbReference type="GO" id="GO:0016020">
    <property type="term" value="C:membrane"/>
    <property type="evidence" value="ECO:0007669"/>
    <property type="project" value="UniProtKB-SubCell"/>
</dbReference>
<feature type="transmembrane region" description="Helical" evidence="6">
    <location>
        <begin position="88"/>
        <end position="107"/>
    </location>
</feature>
<keyword evidence="3 6" id="KW-0812">Transmembrane</keyword>
<feature type="transmembrane region" description="Helical" evidence="6">
    <location>
        <begin position="21"/>
        <end position="39"/>
    </location>
</feature>
<evidence type="ECO:0000256" key="5">
    <source>
        <dbReference type="ARBA" id="ARBA00023136"/>
    </source>
</evidence>
<dbReference type="Proteomes" id="UP001153069">
    <property type="component" value="Unassembled WGS sequence"/>
</dbReference>
<dbReference type="OrthoDB" id="5788137at2759"/>
<evidence type="ECO:0000256" key="3">
    <source>
        <dbReference type="ARBA" id="ARBA00022692"/>
    </source>
</evidence>
<dbReference type="InterPro" id="IPR039357">
    <property type="entry name" value="SRD5A/TECR"/>
</dbReference>
<feature type="domain" description="3-oxo-5-alpha-steroid 4-dehydrogenase C-terminal" evidence="7">
    <location>
        <begin position="118"/>
        <end position="281"/>
    </location>
</feature>
<evidence type="ECO:0000259" key="7">
    <source>
        <dbReference type="Pfam" id="PF02544"/>
    </source>
</evidence>
<dbReference type="GO" id="GO:0008202">
    <property type="term" value="P:steroid metabolic process"/>
    <property type="evidence" value="ECO:0007669"/>
    <property type="project" value="InterPro"/>
</dbReference>
<keyword evidence="5 6" id="KW-0472">Membrane</keyword>
<accession>A0A9N8DES5</accession>
<name>A0A9N8DES5_9STRA</name>
<dbReference type="InterPro" id="IPR016636">
    <property type="entry name" value="3-oxo-5-alpha-steroid_4-DH"/>
</dbReference>